<dbReference type="GeneID" id="17307909"/>
<evidence type="ECO:0000313" key="3">
    <source>
        <dbReference type="Proteomes" id="UP000011087"/>
    </source>
</evidence>
<dbReference type="eggNOG" id="ENOG502S650">
    <property type="taxonomic scope" value="Eukaryota"/>
</dbReference>
<dbReference type="PaxDb" id="55529-EKX51141"/>
<dbReference type="EMBL" id="JH992976">
    <property type="protein sequence ID" value="EKX51141.1"/>
    <property type="molecule type" value="Genomic_DNA"/>
</dbReference>
<protein>
    <submittedName>
        <fullName evidence="1 2">Uncharacterized protein</fullName>
    </submittedName>
</protein>
<gene>
    <name evidence="1" type="ORF">GUITHDRAFT_161621</name>
</gene>
<keyword evidence="3" id="KW-1185">Reference proteome</keyword>
<dbReference type="OrthoDB" id="192262at2759"/>
<evidence type="ECO:0000313" key="2">
    <source>
        <dbReference type="EnsemblProtists" id="EKX51141"/>
    </source>
</evidence>
<reference evidence="1 3" key="1">
    <citation type="journal article" date="2012" name="Nature">
        <title>Algal genomes reveal evolutionary mosaicism and the fate of nucleomorphs.</title>
        <authorList>
            <consortium name="DOE Joint Genome Institute"/>
            <person name="Curtis B.A."/>
            <person name="Tanifuji G."/>
            <person name="Burki F."/>
            <person name="Gruber A."/>
            <person name="Irimia M."/>
            <person name="Maruyama S."/>
            <person name="Arias M.C."/>
            <person name="Ball S.G."/>
            <person name="Gile G.H."/>
            <person name="Hirakawa Y."/>
            <person name="Hopkins J.F."/>
            <person name="Kuo A."/>
            <person name="Rensing S.A."/>
            <person name="Schmutz J."/>
            <person name="Symeonidi A."/>
            <person name="Elias M."/>
            <person name="Eveleigh R.J."/>
            <person name="Herman E.K."/>
            <person name="Klute M.J."/>
            <person name="Nakayama T."/>
            <person name="Obornik M."/>
            <person name="Reyes-Prieto A."/>
            <person name="Armbrust E.V."/>
            <person name="Aves S.J."/>
            <person name="Beiko R.G."/>
            <person name="Coutinho P."/>
            <person name="Dacks J.B."/>
            <person name="Durnford D.G."/>
            <person name="Fast N.M."/>
            <person name="Green B.R."/>
            <person name="Grisdale C.J."/>
            <person name="Hempel F."/>
            <person name="Henrissat B."/>
            <person name="Hoppner M.P."/>
            <person name="Ishida K."/>
            <person name="Kim E."/>
            <person name="Koreny L."/>
            <person name="Kroth P.G."/>
            <person name="Liu Y."/>
            <person name="Malik S.B."/>
            <person name="Maier U.G."/>
            <person name="McRose D."/>
            <person name="Mock T."/>
            <person name="Neilson J.A."/>
            <person name="Onodera N.T."/>
            <person name="Poole A.M."/>
            <person name="Pritham E.J."/>
            <person name="Richards T.A."/>
            <person name="Rocap G."/>
            <person name="Roy S.W."/>
            <person name="Sarai C."/>
            <person name="Schaack S."/>
            <person name="Shirato S."/>
            <person name="Slamovits C.H."/>
            <person name="Spencer D.F."/>
            <person name="Suzuki S."/>
            <person name="Worden A.Z."/>
            <person name="Zauner S."/>
            <person name="Barry K."/>
            <person name="Bell C."/>
            <person name="Bharti A.K."/>
            <person name="Crow J.A."/>
            <person name="Grimwood J."/>
            <person name="Kramer R."/>
            <person name="Lindquist E."/>
            <person name="Lucas S."/>
            <person name="Salamov A."/>
            <person name="McFadden G.I."/>
            <person name="Lane C.E."/>
            <person name="Keeling P.J."/>
            <person name="Gray M.W."/>
            <person name="Grigoriev I.V."/>
            <person name="Archibald J.M."/>
        </authorList>
    </citation>
    <scope>NUCLEOTIDE SEQUENCE</scope>
    <source>
        <strain evidence="1 3">CCMP2712</strain>
    </source>
</reference>
<sequence>MMEFRPEFAVVMGTFDNVVSFIDPMYKRVETTVGIALPVIYNKILEEDVGKRLVYNVGTRPKPWELLPLFIPKHPLFQLWLCLFMDFVIGNATYLLPFIGEGFDLIWGPVQAVLMGAMFDKVEPNAKWFGLLEEVLPMTDVIPSASLTWLKCHPEYYSKYLTAAKELKEKKKKA</sequence>
<reference evidence="2" key="3">
    <citation type="submission" date="2016-03" db="UniProtKB">
        <authorList>
            <consortium name="EnsemblProtists"/>
        </authorList>
    </citation>
    <scope>IDENTIFICATION</scope>
</reference>
<dbReference type="EnsemblProtists" id="EKX51141">
    <property type="protein sequence ID" value="EKX51141"/>
    <property type="gene ID" value="GUITHDRAFT_161621"/>
</dbReference>
<reference evidence="3" key="2">
    <citation type="submission" date="2012-11" db="EMBL/GenBank/DDBJ databases">
        <authorList>
            <person name="Kuo A."/>
            <person name="Curtis B.A."/>
            <person name="Tanifuji G."/>
            <person name="Burki F."/>
            <person name="Gruber A."/>
            <person name="Irimia M."/>
            <person name="Maruyama S."/>
            <person name="Arias M.C."/>
            <person name="Ball S.G."/>
            <person name="Gile G.H."/>
            <person name="Hirakawa Y."/>
            <person name="Hopkins J.F."/>
            <person name="Rensing S.A."/>
            <person name="Schmutz J."/>
            <person name="Symeonidi A."/>
            <person name="Elias M."/>
            <person name="Eveleigh R.J."/>
            <person name="Herman E.K."/>
            <person name="Klute M.J."/>
            <person name="Nakayama T."/>
            <person name="Obornik M."/>
            <person name="Reyes-Prieto A."/>
            <person name="Armbrust E.V."/>
            <person name="Aves S.J."/>
            <person name="Beiko R.G."/>
            <person name="Coutinho P."/>
            <person name="Dacks J.B."/>
            <person name="Durnford D.G."/>
            <person name="Fast N.M."/>
            <person name="Green B.R."/>
            <person name="Grisdale C."/>
            <person name="Hempe F."/>
            <person name="Henrissat B."/>
            <person name="Hoppner M.P."/>
            <person name="Ishida K.-I."/>
            <person name="Kim E."/>
            <person name="Koreny L."/>
            <person name="Kroth P.G."/>
            <person name="Liu Y."/>
            <person name="Malik S.-B."/>
            <person name="Maier U.G."/>
            <person name="McRose D."/>
            <person name="Mock T."/>
            <person name="Neilson J.A."/>
            <person name="Onodera N.T."/>
            <person name="Poole A.M."/>
            <person name="Pritham E.J."/>
            <person name="Richards T.A."/>
            <person name="Rocap G."/>
            <person name="Roy S.W."/>
            <person name="Sarai C."/>
            <person name="Schaack S."/>
            <person name="Shirato S."/>
            <person name="Slamovits C.H."/>
            <person name="Spencer D.F."/>
            <person name="Suzuki S."/>
            <person name="Worden A.Z."/>
            <person name="Zauner S."/>
            <person name="Barry K."/>
            <person name="Bell C."/>
            <person name="Bharti A.K."/>
            <person name="Crow J.A."/>
            <person name="Grimwood J."/>
            <person name="Kramer R."/>
            <person name="Lindquist E."/>
            <person name="Lucas S."/>
            <person name="Salamov A."/>
            <person name="McFadden G.I."/>
            <person name="Lane C.E."/>
            <person name="Keeling P.J."/>
            <person name="Gray M.W."/>
            <person name="Grigoriev I.V."/>
            <person name="Archibald J.M."/>
        </authorList>
    </citation>
    <scope>NUCLEOTIDE SEQUENCE</scope>
    <source>
        <strain evidence="3">CCMP2712</strain>
    </source>
</reference>
<dbReference type="KEGG" id="gtt:GUITHDRAFT_161621"/>
<dbReference type="RefSeq" id="XP_005838121.1">
    <property type="nucleotide sequence ID" value="XM_005838064.1"/>
</dbReference>
<dbReference type="AlphaFoldDB" id="L1JRE7"/>
<accession>L1JRE7</accession>
<dbReference type="Proteomes" id="UP000011087">
    <property type="component" value="Unassembled WGS sequence"/>
</dbReference>
<evidence type="ECO:0000313" key="1">
    <source>
        <dbReference type="EMBL" id="EKX51141.1"/>
    </source>
</evidence>
<organism evidence="1">
    <name type="scientific">Guillardia theta (strain CCMP2712)</name>
    <name type="common">Cryptophyte</name>
    <dbReference type="NCBI Taxonomy" id="905079"/>
    <lineage>
        <taxon>Eukaryota</taxon>
        <taxon>Cryptophyceae</taxon>
        <taxon>Pyrenomonadales</taxon>
        <taxon>Geminigeraceae</taxon>
        <taxon>Guillardia</taxon>
    </lineage>
</organism>
<proteinExistence type="predicted"/>
<dbReference type="HOGENOM" id="CLU_1542945_0_0_1"/>
<name>L1JRE7_GUITC</name>